<dbReference type="Pfam" id="PF02452">
    <property type="entry name" value="PemK_toxin"/>
    <property type="match status" value="1"/>
</dbReference>
<organism evidence="1 2">
    <name type="scientific">Noviherbaspirillum album</name>
    <dbReference type="NCBI Taxonomy" id="3080276"/>
    <lineage>
        <taxon>Bacteria</taxon>
        <taxon>Pseudomonadati</taxon>
        <taxon>Pseudomonadota</taxon>
        <taxon>Betaproteobacteria</taxon>
        <taxon>Burkholderiales</taxon>
        <taxon>Oxalobacteraceae</taxon>
        <taxon>Noviherbaspirillum</taxon>
    </lineage>
</organism>
<sequence length="134" mass="14920">MWPSPEPGDIVWCRFPQRPRDQPGPKPRPALIVATMVYDDGVVVKVAYGTSQKLDRMLAGEFAIRKVENPAAYVLAGLSYDTKFDLNNMLDLPWNDSFFGVPPLAPHGENPKLGTLHISMMRKLESAARAAKQQ</sequence>
<evidence type="ECO:0000313" key="2">
    <source>
        <dbReference type="Proteomes" id="UP001352263"/>
    </source>
</evidence>
<dbReference type="Proteomes" id="UP001352263">
    <property type="component" value="Unassembled WGS sequence"/>
</dbReference>
<name>A0ABU6JAV7_9BURK</name>
<accession>A0ABU6JAV7</accession>
<evidence type="ECO:0000313" key="1">
    <source>
        <dbReference type="EMBL" id="MEC4720445.1"/>
    </source>
</evidence>
<protein>
    <submittedName>
        <fullName evidence="1">Type II toxin-antitoxin system PemK/MazF family toxin</fullName>
    </submittedName>
</protein>
<comment type="caution">
    <text evidence="1">The sequence shown here is derived from an EMBL/GenBank/DDBJ whole genome shotgun (WGS) entry which is preliminary data.</text>
</comment>
<dbReference type="EMBL" id="JAWIIV010000011">
    <property type="protein sequence ID" value="MEC4720445.1"/>
    <property type="molecule type" value="Genomic_DNA"/>
</dbReference>
<dbReference type="InterPro" id="IPR003477">
    <property type="entry name" value="PemK-like"/>
</dbReference>
<reference evidence="1 2" key="1">
    <citation type="submission" date="2023-10" db="EMBL/GenBank/DDBJ databases">
        <title>Noviherbaspirillum sp. CPCC 100848 genome assembly.</title>
        <authorList>
            <person name="Li X.Y."/>
            <person name="Fang X.M."/>
        </authorList>
    </citation>
    <scope>NUCLEOTIDE SEQUENCE [LARGE SCALE GENOMIC DNA]</scope>
    <source>
        <strain evidence="1 2">CPCC 100848</strain>
    </source>
</reference>
<gene>
    <name evidence="1" type="ORF">RY831_14880</name>
</gene>
<dbReference type="SUPFAM" id="SSF50118">
    <property type="entry name" value="Cell growth inhibitor/plasmid maintenance toxic component"/>
    <property type="match status" value="1"/>
</dbReference>
<proteinExistence type="predicted"/>
<keyword evidence="2" id="KW-1185">Reference proteome</keyword>
<dbReference type="RefSeq" id="WP_326507163.1">
    <property type="nucleotide sequence ID" value="NZ_JAWIIV010000011.1"/>
</dbReference>